<protein>
    <submittedName>
        <fullName evidence="1">Uncharacterized protein</fullName>
    </submittedName>
</protein>
<dbReference type="Proteomes" id="UP001152622">
    <property type="component" value="Chromosome 6"/>
</dbReference>
<proteinExistence type="predicted"/>
<accession>A0A9Q1IXH9</accession>
<sequence length="158" mass="16806">MKLSLLLEGTDCWVMSSAREREPIGQPRPHEKALSDCKRRGGELRSARLDERGRGRWDLESGYGSSSVVLCLAVIGFSECRHRMNPGFFFSGHNPNSVPATTSHYAAVAPVAVATAHGPNLGLGCTAPTDAIGAGKLAKTLPVEKAEVPVIPVLGVLF</sequence>
<dbReference type="AlphaFoldDB" id="A0A9Q1IXH9"/>
<name>A0A9Q1IXH9_SYNKA</name>
<gene>
    <name evidence="1" type="ORF">SKAU_G00192040</name>
</gene>
<keyword evidence="2" id="KW-1185">Reference proteome</keyword>
<organism evidence="1 2">
    <name type="scientific">Synaphobranchus kaupii</name>
    <name type="common">Kaup's arrowtooth eel</name>
    <dbReference type="NCBI Taxonomy" id="118154"/>
    <lineage>
        <taxon>Eukaryota</taxon>
        <taxon>Metazoa</taxon>
        <taxon>Chordata</taxon>
        <taxon>Craniata</taxon>
        <taxon>Vertebrata</taxon>
        <taxon>Euteleostomi</taxon>
        <taxon>Actinopterygii</taxon>
        <taxon>Neopterygii</taxon>
        <taxon>Teleostei</taxon>
        <taxon>Anguilliformes</taxon>
        <taxon>Synaphobranchidae</taxon>
        <taxon>Synaphobranchus</taxon>
    </lineage>
</organism>
<comment type="caution">
    <text evidence="1">The sequence shown here is derived from an EMBL/GenBank/DDBJ whole genome shotgun (WGS) entry which is preliminary data.</text>
</comment>
<evidence type="ECO:0000313" key="2">
    <source>
        <dbReference type="Proteomes" id="UP001152622"/>
    </source>
</evidence>
<reference evidence="1" key="1">
    <citation type="journal article" date="2023" name="Science">
        <title>Genome structures resolve the early diversification of teleost fishes.</title>
        <authorList>
            <person name="Parey E."/>
            <person name="Louis A."/>
            <person name="Montfort J."/>
            <person name="Bouchez O."/>
            <person name="Roques C."/>
            <person name="Iampietro C."/>
            <person name="Lluch J."/>
            <person name="Castinel A."/>
            <person name="Donnadieu C."/>
            <person name="Desvignes T."/>
            <person name="Floi Bucao C."/>
            <person name="Jouanno E."/>
            <person name="Wen M."/>
            <person name="Mejri S."/>
            <person name="Dirks R."/>
            <person name="Jansen H."/>
            <person name="Henkel C."/>
            <person name="Chen W.J."/>
            <person name="Zahm M."/>
            <person name="Cabau C."/>
            <person name="Klopp C."/>
            <person name="Thompson A.W."/>
            <person name="Robinson-Rechavi M."/>
            <person name="Braasch I."/>
            <person name="Lecointre G."/>
            <person name="Bobe J."/>
            <person name="Postlethwait J.H."/>
            <person name="Berthelot C."/>
            <person name="Roest Crollius H."/>
            <person name="Guiguen Y."/>
        </authorList>
    </citation>
    <scope>NUCLEOTIDE SEQUENCE</scope>
    <source>
        <strain evidence="1">WJC10195</strain>
    </source>
</reference>
<dbReference type="EMBL" id="JAINUF010000006">
    <property type="protein sequence ID" value="KAJ8356410.1"/>
    <property type="molecule type" value="Genomic_DNA"/>
</dbReference>
<evidence type="ECO:0000313" key="1">
    <source>
        <dbReference type="EMBL" id="KAJ8356410.1"/>
    </source>
</evidence>